<evidence type="ECO:0000313" key="6">
    <source>
        <dbReference type="EMBL" id="MBB5376676.1"/>
    </source>
</evidence>
<organism evidence="6 7">
    <name type="scientific">Deinococcus metalli</name>
    <dbReference type="NCBI Taxonomy" id="1141878"/>
    <lineage>
        <taxon>Bacteria</taxon>
        <taxon>Thermotogati</taxon>
        <taxon>Deinococcota</taxon>
        <taxon>Deinococci</taxon>
        <taxon>Deinococcales</taxon>
        <taxon>Deinococcaceae</taxon>
        <taxon>Deinococcus</taxon>
    </lineage>
</organism>
<comment type="caution">
    <text evidence="6">The sequence shown here is derived from an EMBL/GenBank/DDBJ whole genome shotgun (WGS) entry which is preliminary data.</text>
</comment>
<gene>
    <name evidence="5" type="ORF">GCM10017781_18240</name>
    <name evidence="6" type="ORF">HNQ07_002140</name>
</gene>
<reference evidence="5" key="1">
    <citation type="journal article" date="2014" name="Int. J. Syst. Evol. Microbiol.">
        <title>Complete genome of a new Firmicutes species belonging to the dominant human colonic microbiota ('Ruminococcus bicirculans') reveals two chromosomes and a selective capacity to utilize plant glucans.</title>
        <authorList>
            <consortium name="NISC Comparative Sequencing Program"/>
            <person name="Wegmann U."/>
            <person name="Louis P."/>
            <person name="Goesmann A."/>
            <person name="Henrissat B."/>
            <person name="Duncan S.H."/>
            <person name="Flint H.J."/>
        </authorList>
    </citation>
    <scope>NUCLEOTIDE SEQUENCE</scope>
    <source>
        <strain evidence="5">CGMCC 1.18437</strain>
    </source>
</reference>
<dbReference type="Proteomes" id="UP000619376">
    <property type="component" value="Unassembled WGS sequence"/>
</dbReference>
<evidence type="ECO:0000256" key="4">
    <source>
        <dbReference type="ARBA" id="ARBA00022729"/>
    </source>
</evidence>
<sequence>MVAGNAPDVFADHLAKYPTFAANNQLVDIAPLVARDKVSTSGYYKGLAELWTHGGARYGLPKDWDTIALFYNKDALKAAGVSEASLANLTWNPQDGGTFGKLIAQLSVDTKGNRGTSSSFDARNVKRYGFLANYTEGSDPYGQHTWSALAVSTGWTFNNGLWGNTYYYDDARLANTLQWYADLSLKQGFAPPYASVPTTGPESLLSRSTPCCRRSCHH</sequence>
<dbReference type="PANTHER" id="PTHR43649:SF31">
    <property type="entry name" value="SN-GLYCEROL-3-PHOSPHATE-BINDING PERIPLASMIC PROTEIN UGPB"/>
    <property type="match status" value="1"/>
</dbReference>
<dbReference type="Pfam" id="PF01547">
    <property type="entry name" value="SBP_bac_1"/>
    <property type="match status" value="1"/>
</dbReference>
<dbReference type="SUPFAM" id="SSF53850">
    <property type="entry name" value="Periplasmic binding protein-like II"/>
    <property type="match status" value="1"/>
</dbReference>
<accession>A0A7W8KEJ0</accession>
<dbReference type="Gene3D" id="3.40.190.10">
    <property type="entry name" value="Periplasmic binding protein-like II"/>
    <property type="match status" value="1"/>
</dbReference>
<name>A0A7W8KEJ0_9DEIO</name>
<protein>
    <submittedName>
        <fullName evidence="6">ABC-type glycerol-3-phosphate transport system substrate-binding protein</fullName>
    </submittedName>
</protein>
<dbReference type="InterPro" id="IPR006059">
    <property type="entry name" value="SBP"/>
</dbReference>
<keyword evidence="3" id="KW-0813">Transport</keyword>
<evidence type="ECO:0000256" key="1">
    <source>
        <dbReference type="ARBA" id="ARBA00004196"/>
    </source>
</evidence>
<dbReference type="PANTHER" id="PTHR43649">
    <property type="entry name" value="ARABINOSE-BINDING PROTEIN-RELATED"/>
    <property type="match status" value="1"/>
</dbReference>
<comment type="subcellular location">
    <subcellularLocation>
        <location evidence="1">Cell envelope</location>
    </subcellularLocation>
</comment>
<reference evidence="5" key="4">
    <citation type="submission" date="2024-05" db="EMBL/GenBank/DDBJ databases">
        <authorList>
            <person name="Sun Q."/>
            <person name="Zhou Y."/>
        </authorList>
    </citation>
    <scope>NUCLEOTIDE SEQUENCE</scope>
    <source>
        <strain evidence="5">CGMCC 1.18437</strain>
    </source>
</reference>
<dbReference type="AlphaFoldDB" id="A0A7W8KEJ0"/>
<keyword evidence="8" id="KW-1185">Reference proteome</keyword>
<reference evidence="8" key="2">
    <citation type="journal article" date="2019" name="Int. J. Syst. Evol. Microbiol.">
        <title>The Global Catalogue of Microorganisms (GCM) 10K type strain sequencing project: providing services to taxonomists for standard genome sequencing and annotation.</title>
        <authorList>
            <consortium name="The Broad Institute Genomics Platform"/>
            <consortium name="The Broad Institute Genome Sequencing Center for Infectious Disease"/>
            <person name="Wu L."/>
            <person name="Ma J."/>
        </authorList>
    </citation>
    <scope>NUCLEOTIDE SEQUENCE [LARGE SCALE GENOMIC DNA]</scope>
    <source>
        <strain evidence="8">CGMCC 1.18437</strain>
    </source>
</reference>
<dbReference type="InterPro" id="IPR050490">
    <property type="entry name" value="Bact_solute-bd_prot1"/>
</dbReference>
<dbReference type="Proteomes" id="UP000539473">
    <property type="component" value="Unassembled WGS sequence"/>
</dbReference>
<evidence type="ECO:0000256" key="2">
    <source>
        <dbReference type="ARBA" id="ARBA00008520"/>
    </source>
</evidence>
<keyword evidence="4" id="KW-0732">Signal</keyword>
<dbReference type="EMBL" id="JACHFK010000004">
    <property type="protein sequence ID" value="MBB5376676.1"/>
    <property type="molecule type" value="Genomic_DNA"/>
</dbReference>
<dbReference type="EMBL" id="BNAJ01000004">
    <property type="protein sequence ID" value="GHF42304.1"/>
    <property type="molecule type" value="Genomic_DNA"/>
</dbReference>
<dbReference type="GO" id="GO:0030313">
    <property type="term" value="C:cell envelope"/>
    <property type="evidence" value="ECO:0007669"/>
    <property type="project" value="UniProtKB-SubCell"/>
</dbReference>
<evidence type="ECO:0000313" key="8">
    <source>
        <dbReference type="Proteomes" id="UP000619376"/>
    </source>
</evidence>
<evidence type="ECO:0000313" key="7">
    <source>
        <dbReference type="Proteomes" id="UP000539473"/>
    </source>
</evidence>
<evidence type="ECO:0000313" key="5">
    <source>
        <dbReference type="EMBL" id="GHF42304.1"/>
    </source>
</evidence>
<comment type="similarity">
    <text evidence="2">Belongs to the bacterial solute-binding protein 1 family.</text>
</comment>
<proteinExistence type="inferred from homology"/>
<evidence type="ECO:0000256" key="3">
    <source>
        <dbReference type="ARBA" id="ARBA00022448"/>
    </source>
</evidence>
<reference evidence="6 7" key="3">
    <citation type="submission" date="2020-08" db="EMBL/GenBank/DDBJ databases">
        <title>Genomic Encyclopedia of Type Strains, Phase IV (KMG-IV): sequencing the most valuable type-strain genomes for metagenomic binning, comparative biology and taxonomic classification.</title>
        <authorList>
            <person name="Goeker M."/>
        </authorList>
    </citation>
    <scope>NUCLEOTIDE SEQUENCE [LARGE SCALE GENOMIC DNA]</scope>
    <source>
        <strain evidence="6 7">DSM 27521</strain>
    </source>
</reference>